<evidence type="ECO:0000313" key="14">
    <source>
        <dbReference type="EMBL" id="KAJ5378400.1"/>
    </source>
</evidence>
<dbReference type="PANTHER" id="PTHR23293:SF9">
    <property type="entry name" value="FAD SYNTHASE"/>
    <property type="match status" value="1"/>
</dbReference>
<evidence type="ECO:0000259" key="13">
    <source>
        <dbReference type="Pfam" id="PF01507"/>
    </source>
</evidence>
<accession>A0A9W9VG90</accession>
<evidence type="ECO:0000256" key="3">
    <source>
        <dbReference type="ARBA" id="ARBA00022630"/>
    </source>
</evidence>
<evidence type="ECO:0000256" key="5">
    <source>
        <dbReference type="ARBA" id="ARBA00022679"/>
    </source>
</evidence>
<dbReference type="GO" id="GO:0006747">
    <property type="term" value="P:FAD biosynthetic process"/>
    <property type="evidence" value="ECO:0007669"/>
    <property type="project" value="TreeGrafter"/>
</dbReference>
<reference evidence="14" key="2">
    <citation type="journal article" date="2023" name="IMA Fungus">
        <title>Comparative genomic study of the Penicillium genus elucidates a diverse pangenome and 15 lateral gene transfer events.</title>
        <authorList>
            <person name="Petersen C."/>
            <person name="Sorensen T."/>
            <person name="Nielsen M.R."/>
            <person name="Sondergaard T.E."/>
            <person name="Sorensen J.L."/>
            <person name="Fitzpatrick D.A."/>
            <person name="Frisvad J.C."/>
            <person name="Nielsen K.L."/>
        </authorList>
    </citation>
    <scope>NUCLEOTIDE SEQUENCE</scope>
    <source>
        <strain evidence="14">IBT 29677</strain>
    </source>
</reference>
<evidence type="ECO:0000256" key="8">
    <source>
        <dbReference type="ARBA" id="ARBA00022827"/>
    </source>
</evidence>
<evidence type="ECO:0000256" key="10">
    <source>
        <dbReference type="ARBA" id="ARBA00031145"/>
    </source>
</evidence>
<dbReference type="FunFam" id="3.40.50.620:FF:000187">
    <property type="entry name" value="Probable FAD synthetase"/>
    <property type="match status" value="1"/>
</dbReference>
<dbReference type="CDD" id="cd23948">
    <property type="entry name" value="FAD_synthase"/>
    <property type="match status" value="1"/>
</dbReference>
<evidence type="ECO:0000256" key="12">
    <source>
        <dbReference type="ARBA" id="ARBA00049494"/>
    </source>
</evidence>
<evidence type="ECO:0000256" key="11">
    <source>
        <dbReference type="ARBA" id="ARBA00031871"/>
    </source>
</evidence>
<name>A0A9W9VG90_9EURO</name>
<keyword evidence="8" id="KW-0274">FAD</keyword>
<organism evidence="14 15">
    <name type="scientific">Penicillium cosmopolitanum</name>
    <dbReference type="NCBI Taxonomy" id="1131564"/>
    <lineage>
        <taxon>Eukaryota</taxon>
        <taxon>Fungi</taxon>
        <taxon>Dikarya</taxon>
        <taxon>Ascomycota</taxon>
        <taxon>Pezizomycotina</taxon>
        <taxon>Eurotiomycetes</taxon>
        <taxon>Eurotiomycetidae</taxon>
        <taxon>Eurotiales</taxon>
        <taxon>Aspergillaceae</taxon>
        <taxon>Penicillium</taxon>
    </lineage>
</organism>
<reference evidence="14" key="1">
    <citation type="submission" date="2022-12" db="EMBL/GenBank/DDBJ databases">
        <authorList>
            <person name="Petersen C."/>
        </authorList>
    </citation>
    <scope>NUCLEOTIDE SEQUENCE</scope>
    <source>
        <strain evidence="14">IBT 29677</strain>
    </source>
</reference>
<evidence type="ECO:0000256" key="2">
    <source>
        <dbReference type="ARBA" id="ARBA00012393"/>
    </source>
</evidence>
<dbReference type="EC" id="2.7.7.2" evidence="2"/>
<keyword evidence="5" id="KW-0808">Transferase</keyword>
<dbReference type="InterPro" id="IPR002500">
    <property type="entry name" value="PAPS_reduct_dom"/>
</dbReference>
<dbReference type="AlphaFoldDB" id="A0A9W9VG90"/>
<proteinExistence type="predicted"/>
<dbReference type="GO" id="GO:0003919">
    <property type="term" value="F:FMN adenylyltransferase activity"/>
    <property type="evidence" value="ECO:0007669"/>
    <property type="project" value="UniProtKB-EC"/>
</dbReference>
<dbReference type="Gene3D" id="3.40.50.620">
    <property type="entry name" value="HUPs"/>
    <property type="match status" value="1"/>
</dbReference>
<sequence>MLLQIHAQIQSFLDEPHASDSLLGSVQRQTAISLDVVSAALHKYEISELAISYNGGKDCLVLLVLFLAELGRRQSQQRNERAIMSLGTNGKPEAVFGTEMKSIPAVYVRPADPFPAVENFVMSSAKTYGLSLTKFTIGSSNMTLRDVFEDYLAHQSDIRAILVGTRRSDPHGENLSHFNNTDKGWPDFVRIHPVIDWSYREIWAFIRHLRLEYCSLYNEGYTSLGGTSDTQPNPKLLKEQFSWTKARTRSDGMVESEQKCQERYHPAYELVDERNERLGRK</sequence>
<evidence type="ECO:0000256" key="7">
    <source>
        <dbReference type="ARBA" id="ARBA00022741"/>
    </source>
</evidence>
<dbReference type="GO" id="GO:0005524">
    <property type="term" value="F:ATP binding"/>
    <property type="evidence" value="ECO:0007669"/>
    <property type="project" value="UniProtKB-KW"/>
</dbReference>
<evidence type="ECO:0000256" key="4">
    <source>
        <dbReference type="ARBA" id="ARBA00022643"/>
    </source>
</evidence>
<comment type="catalytic activity">
    <reaction evidence="12">
        <text>FMN + ATP + H(+) = FAD + diphosphate</text>
        <dbReference type="Rhea" id="RHEA:17237"/>
        <dbReference type="ChEBI" id="CHEBI:15378"/>
        <dbReference type="ChEBI" id="CHEBI:30616"/>
        <dbReference type="ChEBI" id="CHEBI:33019"/>
        <dbReference type="ChEBI" id="CHEBI:57692"/>
        <dbReference type="ChEBI" id="CHEBI:58210"/>
        <dbReference type="EC" id="2.7.7.2"/>
    </reaction>
</comment>
<dbReference type="Pfam" id="PF01507">
    <property type="entry name" value="PAPS_reduct"/>
    <property type="match status" value="1"/>
</dbReference>
<keyword evidence="15" id="KW-1185">Reference proteome</keyword>
<dbReference type="Proteomes" id="UP001147747">
    <property type="component" value="Unassembled WGS sequence"/>
</dbReference>
<feature type="domain" description="Phosphoadenosine phosphosulphate reductase" evidence="13">
    <location>
        <begin position="49"/>
        <end position="232"/>
    </location>
</feature>
<protein>
    <recommendedName>
        <fullName evidence="2">FAD synthase</fullName>
        <ecNumber evidence="2">2.7.7.2</ecNumber>
    </recommendedName>
    <alternativeName>
        <fullName evidence="10">FAD pyrophosphorylase</fullName>
    </alternativeName>
    <alternativeName>
        <fullName evidence="11">FMN adenylyltransferase</fullName>
    </alternativeName>
</protein>
<evidence type="ECO:0000256" key="1">
    <source>
        <dbReference type="ARBA" id="ARBA00004726"/>
    </source>
</evidence>
<dbReference type="EMBL" id="JAPZBU010000011">
    <property type="protein sequence ID" value="KAJ5378400.1"/>
    <property type="molecule type" value="Genomic_DNA"/>
</dbReference>
<keyword evidence="4" id="KW-0288">FMN</keyword>
<keyword evidence="9" id="KW-0067">ATP-binding</keyword>
<dbReference type="InterPro" id="IPR014729">
    <property type="entry name" value="Rossmann-like_a/b/a_fold"/>
</dbReference>
<dbReference type="SUPFAM" id="SSF52402">
    <property type="entry name" value="Adenine nucleotide alpha hydrolases-like"/>
    <property type="match status" value="1"/>
</dbReference>
<dbReference type="PANTHER" id="PTHR23293">
    <property type="entry name" value="FAD SYNTHETASE-RELATED FMN ADENYLYLTRANSFERASE"/>
    <property type="match status" value="1"/>
</dbReference>
<dbReference type="OrthoDB" id="270728at2759"/>
<comment type="pathway">
    <text evidence="1">Cofactor biosynthesis; FAD biosynthesis; FAD from FMN: step 1/1.</text>
</comment>
<evidence type="ECO:0000256" key="9">
    <source>
        <dbReference type="ARBA" id="ARBA00022840"/>
    </source>
</evidence>
<keyword evidence="3" id="KW-0285">Flavoprotein</keyword>
<evidence type="ECO:0000313" key="15">
    <source>
        <dbReference type="Proteomes" id="UP001147747"/>
    </source>
</evidence>
<comment type="caution">
    <text evidence="14">The sequence shown here is derived from an EMBL/GenBank/DDBJ whole genome shotgun (WGS) entry which is preliminary data.</text>
</comment>
<dbReference type="RefSeq" id="XP_056482186.1">
    <property type="nucleotide sequence ID" value="XM_056636156.1"/>
</dbReference>
<dbReference type="GeneID" id="81375136"/>
<evidence type="ECO:0000256" key="6">
    <source>
        <dbReference type="ARBA" id="ARBA00022695"/>
    </source>
</evidence>
<gene>
    <name evidence="14" type="ORF">N7509_011519</name>
</gene>
<keyword evidence="7" id="KW-0547">Nucleotide-binding</keyword>
<keyword evidence="6" id="KW-0548">Nucleotidyltransferase</keyword>